<gene>
    <name evidence="2" type="ORF">GGR37_000121</name>
</gene>
<evidence type="ECO:0000259" key="1">
    <source>
        <dbReference type="Pfam" id="PF04536"/>
    </source>
</evidence>
<dbReference type="Proteomes" id="UP000538566">
    <property type="component" value="Unassembled WGS sequence"/>
</dbReference>
<comment type="caution">
    <text evidence="2">The sequence shown here is derived from an EMBL/GenBank/DDBJ whole genome shotgun (WGS) entry which is preliminary data.</text>
</comment>
<dbReference type="EMBL" id="JACHOA010000001">
    <property type="protein sequence ID" value="MBB4611875.1"/>
    <property type="molecule type" value="Genomic_DNA"/>
</dbReference>
<dbReference type="Gene3D" id="3.10.310.50">
    <property type="match status" value="1"/>
</dbReference>
<dbReference type="PANTHER" id="PTHR30373">
    <property type="entry name" value="UPF0603 PROTEIN YGCG"/>
    <property type="match status" value="1"/>
</dbReference>
<reference evidence="2 3" key="1">
    <citation type="submission" date="2020-08" db="EMBL/GenBank/DDBJ databases">
        <title>Genomic Encyclopedia of Type Strains, Phase IV (KMG-IV): sequencing the most valuable type-strain genomes for metagenomic binning, comparative biology and taxonomic classification.</title>
        <authorList>
            <person name="Goeker M."/>
        </authorList>
    </citation>
    <scope>NUCLEOTIDE SEQUENCE [LARGE SCALE GENOMIC DNA]</scope>
    <source>
        <strain evidence="2 3">DSM 17507</strain>
    </source>
</reference>
<dbReference type="PANTHER" id="PTHR30373:SF2">
    <property type="entry name" value="UPF0603 PROTEIN YGCG"/>
    <property type="match status" value="1"/>
</dbReference>
<evidence type="ECO:0000313" key="2">
    <source>
        <dbReference type="EMBL" id="MBB4611875.1"/>
    </source>
</evidence>
<organism evidence="2 3">
    <name type="scientific">Novosphingobium taihuense</name>
    <dbReference type="NCBI Taxonomy" id="260085"/>
    <lineage>
        <taxon>Bacteria</taxon>
        <taxon>Pseudomonadati</taxon>
        <taxon>Pseudomonadota</taxon>
        <taxon>Alphaproteobacteria</taxon>
        <taxon>Sphingomonadales</taxon>
        <taxon>Sphingomonadaceae</taxon>
        <taxon>Novosphingobium</taxon>
    </lineage>
</organism>
<evidence type="ECO:0000313" key="3">
    <source>
        <dbReference type="Proteomes" id="UP000538566"/>
    </source>
</evidence>
<name>A0A7W7A7J5_9SPHN</name>
<dbReference type="InterPro" id="IPR007621">
    <property type="entry name" value="TPM_dom"/>
</dbReference>
<proteinExistence type="predicted"/>
<dbReference type="PROSITE" id="PS51257">
    <property type="entry name" value="PROKAR_LIPOPROTEIN"/>
    <property type="match status" value="1"/>
</dbReference>
<dbReference type="RefSeq" id="WP_144902710.1">
    <property type="nucleotide sequence ID" value="NZ_JACHOA010000001.1"/>
</dbReference>
<sequence>MVRGLRASGVVALAIVICACSQGQPSSSSAAADANAQIADRKNPFPPTGLVTDAANVLTANQRAEMTQKLAKFESRTRHQMAIVTTPSLGGRDVAVYTKDLANSWGVGRKGINDGIVILIAPTERKVRISVGHGLEERLPNALCQQIIESEMLPSFRRQDYAKGLAAGADALIAHLR</sequence>
<keyword evidence="3" id="KW-1185">Reference proteome</keyword>
<accession>A0A7W7A7J5</accession>
<protein>
    <recommendedName>
        <fullName evidence="1">TPM domain-containing protein</fullName>
    </recommendedName>
</protein>
<dbReference type="Pfam" id="PF04536">
    <property type="entry name" value="TPM_phosphatase"/>
    <property type="match status" value="1"/>
</dbReference>
<feature type="domain" description="TPM" evidence="1">
    <location>
        <begin position="51"/>
        <end position="174"/>
    </location>
</feature>
<dbReference type="AlphaFoldDB" id="A0A7W7A7J5"/>